<organism evidence="6 7">
    <name type="scientific">Acanthamoeba castellanii (strain ATCC 30010 / Neff)</name>
    <dbReference type="NCBI Taxonomy" id="1257118"/>
    <lineage>
        <taxon>Eukaryota</taxon>
        <taxon>Amoebozoa</taxon>
        <taxon>Discosea</taxon>
        <taxon>Longamoebia</taxon>
        <taxon>Centramoebida</taxon>
        <taxon>Acanthamoebidae</taxon>
        <taxon>Acanthamoeba</taxon>
    </lineage>
</organism>
<dbReference type="InterPro" id="IPR004843">
    <property type="entry name" value="Calcineurin-like_PHP"/>
</dbReference>
<evidence type="ECO:0000256" key="1">
    <source>
        <dbReference type="ARBA" id="ARBA00013081"/>
    </source>
</evidence>
<dbReference type="RefSeq" id="XP_004334574.1">
    <property type="nucleotide sequence ID" value="XM_004334526.1"/>
</dbReference>
<dbReference type="GeneID" id="14913070"/>
<accession>L8GK49</accession>
<keyword evidence="4" id="KW-0464">Manganese</keyword>
<dbReference type="GO" id="GO:0046872">
    <property type="term" value="F:metal ion binding"/>
    <property type="evidence" value="ECO:0007669"/>
    <property type="project" value="UniProtKB-KW"/>
</dbReference>
<evidence type="ECO:0000256" key="3">
    <source>
        <dbReference type="ARBA" id="ARBA00022801"/>
    </source>
</evidence>
<dbReference type="Pfam" id="PF12937">
    <property type="entry name" value="F-box-like"/>
    <property type="match status" value="1"/>
</dbReference>
<dbReference type="Gene3D" id="1.20.1280.50">
    <property type="match status" value="1"/>
</dbReference>
<keyword evidence="2" id="KW-0479">Metal-binding</keyword>
<dbReference type="Proteomes" id="UP000011083">
    <property type="component" value="Unassembled WGS sequence"/>
</dbReference>
<dbReference type="InterPro" id="IPR047129">
    <property type="entry name" value="PPA2-like"/>
</dbReference>
<dbReference type="InterPro" id="IPR006186">
    <property type="entry name" value="Ser/Thr-sp_prot-phosphatase"/>
</dbReference>
<evidence type="ECO:0000259" key="5">
    <source>
        <dbReference type="PROSITE" id="PS50181"/>
    </source>
</evidence>
<reference evidence="6 7" key="1">
    <citation type="journal article" date="2013" name="Genome Biol.">
        <title>Genome of Acanthamoeba castellanii highlights extensive lateral gene transfer and early evolution of tyrosine kinase signaling.</title>
        <authorList>
            <person name="Clarke M."/>
            <person name="Lohan A.J."/>
            <person name="Liu B."/>
            <person name="Lagkouvardos I."/>
            <person name="Roy S."/>
            <person name="Zafar N."/>
            <person name="Bertelli C."/>
            <person name="Schilde C."/>
            <person name="Kianianmomeni A."/>
            <person name="Burglin T.R."/>
            <person name="Frech C."/>
            <person name="Turcotte B."/>
            <person name="Kopec K.O."/>
            <person name="Synnott J.M."/>
            <person name="Choo C."/>
            <person name="Paponov I."/>
            <person name="Finkler A."/>
            <person name="Soon Heng Tan C."/>
            <person name="Hutchins A.P."/>
            <person name="Weinmeier T."/>
            <person name="Rattei T."/>
            <person name="Chu J.S."/>
            <person name="Gimenez G."/>
            <person name="Irimia M."/>
            <person name="Rigden D.J."/>
            <person name="Fitzpatrick D.A."/>
            <person name="Lorenzo-Morales J."/>
            <person name="Bateman A."/>
            <person name="Chiu C.H."/>
            <person name="Tang P."/>
            <person name="Hegemann P."/>
            <person name="Fromm H."/>
            <person name="Raoult D."/>
            <person name="Greub G."/>
            <person name="Miranda-Saavedra D."/>
            <person name="Chen N."/>
            <person name="Nash P."/>
            <person name="Ginger M.L."/>
            <person name="Horn M."/>
            <person name="Schaap P."/>
            <person name="Caler L."/>
            <person name="Loftus B."/>
        </authorList>
    </citation>
    <scope>NUCLEOTIDE SEQUENCE [LARGE SCALE GENOMIC DNA]</scope>
    <source>
        <strain evidence="6 7">Neff</strain>
    </source>
</reference>
<protein>
    <recommendedName>
        <fullName evidence="1">protein-serine/threonine phosphatase</fullName>
        <ecNumber evidence="1">3.1.3.16</ecNumber>
    </recommendedName>
</protein>
<dbReference type="InterPro" id="IPR001810">
    <property type="entry name" value="F-box_dom"/>
</dbReference>
<evidence type="ECO:0000256" key="2">
    <source>
        <dbReference type="ARBA" id="ARBA00022723"/>
    </source>
</evidence>
<keyword evidence="3" id="KW-0378">Hydrolase</keyword>
<dbReference type="SUPFAM" id="SSF56300">
    <property type="entry name" value="Metallo-dependent phosphatases"/>
    <property type="match status" value="1"/>
</dbReference>
<keyword evidence="7" id="KW-1185">Reference proteome</keyword>
<evidence type="ECO:0000313" key="7">
    <source>
        <dbReference type="Proteomes" id="UP000011083"/>
    </source>
</evidence>
<sequence length="519" mass="57650">MAMETLADELVLYIFRFCGARDVAALEATCLRLASLARDDLLWRHLFRGWFRHHAQQQEAAAAADSGAADPFHALGLHRMDWPRVRSAVVVATNQDKDEEDEEPAVPRKAALVLDTEPQASFMLGGRRPFRPKHFEKVELYDDWRSCYKAHVQPPDVGEKVRRLMEGRLVSPRTLSAILRQAAAVLEKEPNLLHLRSPITVVGDLHGQLLDLLDLFLINGEPPDVNYLFLGNWGDRGDYGVETVTLLLALKAAYPDRVHLLRGKHETRPITQVYGLYDDCARKYHSGANVWTALMHVFDRLPLAAVVDDKVFCVSSGLSPELQTLAQIDDLHRCREVPYEGPMCDLVYSIPDVASCAQPPLDPDWRVSPQGAGWRFGPRATQAWLAANHLELMVTEHNYRDEGYQILHGGKLVTVYGAANYCERSPNVAACFTIQEDGNHYITQYGPAPRVATPVKRESLLRSRFKAPPPGTTGGAPSLTEVIATAASTTKKRPSGKVIWGPSALLATPCQCMARSIAN</sequence>
<gene>
    <name evidence="6" type="ORF">ACA1_329670</name>
</gene>
<dbReference type="InterPro" id="IPR036047">
    <property type="entry name" value="F-box-like_dom_sf"/>
</dbReference>
<dbReference type="AlphaFoldDB" id="L8GK49"/>
<evidence type="ECO:0000256" key="4">
    <source>
        <dbReference type="ARBA" id="ARBA00023211"/>
    </source>
</evidence>
<dbReference type="VEuPathDB" id="AmoebaDB:ACA1_329670"/>
<dbReference type="SMART" id="SM00156">
    <property type="entry name" value="PP2Ac"/>
    <property type="match status" value="1"/>
</dbReference>
<dbReference type="SUPFAM" id="SSF81383">
    <property type="entry name" value="F-box domain"/>
    <property type="match status" value="1"/>
</dbReference>
<dbReference type="PANTHER" id="PTHR45619">
    <property type="entry name" value="SERINE/THREONINE-PROTEIN PHOSPHATASE PP2A-RELATED"/>
    <property type="match status" value="1"/>
</dbReference>
<dbReference type="EMBL" id="KB008108">
    <property type="protein sequence ID" value="ELR12561.1"/>
    <property type="molecule type" value="Genomic_DNA"/>
</dbReference>
<dbReference type="InterPro" id="IPR029052">
    <property type="entry name" value="Metallo-depent_PP-like"/>
</dbReference>
<dbReference type="Gene3D" id="3.60.21.10">
    <property type="match status" value="1"/>
</dbReference>
<feature type="domain" description="F-box" evidence="5">
    <location>
        <begin position="1"/>
        <end position="46"/>
    </location>
</feature>
<dbReference type="EC" id="3.1.3.16" evidence="1"/>
<dbReference type="STRING" id="1257118.L8GK49"/>
<name>L8GK49_ACACF</name>
<dbReference type="PROSITE" id="PS50181">
    <property type="entry name" value="FBOX"/>
    <property type="match status" value="1"/>
</dbReference>
<dbReference type="Pfam" id="PF00149">
    <property type="entry name" value="Metallophos"/>
    <property type="match status" value="1"/>
</dbReference>
<dbReference type="GO" id="GO:0004722">
    <property type="term" value="F:protein serine/threonine phosphatase activity"/>
    <property type="evidence" value="ECO:0007669"/>
    <property type="project" value="UniProtKB-EC"/>
</dbReference>
<dbReference type="OMA" id="AANYCER"/>
<proteinExistence type="predicted"/>
<evidence type="ECO:0000313" key="6">
    <source>
        <dbReference type="EMBL" id="ELR12561.1"/>
    </source>
</evidence>
<dbReference type="KEGG" id="acan:ACA1_329670"/>
<dbReference type="PRINTS" id="PR00114">
    <property type="entry name" value="STPHPHTASE"/>
</dbReference>